<dbReference type="GO" id="GO:1903785">
    <property type="term" value="P:L-valine transmembrane transport"/>
    <property type="evidence" value="ECO:0007669"/>
    <property type="project" value="TreeGrafter"/>
</dbReference>
<evidence type="ECO:0000256" key="1">
    <source>
        <dbReference type="ARBA" id="ARBA00004651"/>
    </source>
</evidence>
<accession>A0A0M4PMT4</accession>
<dbReference type="PANTHER" id="PTHR34979:SF1">
    <property type="entry name" value="INNER MEMBRANE PROTEIN YGAZ"/>
    <property type="match status" value="1"/>
</dbReference>
<reference evidence="9 10" key="1">
    <citation type="journal article" date="2015" name="Genome Announc.">
        <title>Genome Sequence of 'Candidatus Thioglobus autotrophica' Strain EF1, a Chemoautotroph from the SUP05 Clade of Marine Gammaproteobacteria.</title>
        <authorList>
            <person name="Shah V."/>
            <person name="Morris R.M."/>
        </authorList>
    </citation>
    <scope>NUCLEOTIDE SEQUENCE [LARGE SCALE GENOMIC DNA]</scope>
    <source>
        <strain evidence="9 10">EF1</strain>
    </source>
</reference>
<dbReference type="EMBL" id="CP010552">
    <property type="protein sequence ID" value="ALE52367.1"/>
    <property type="molecule type" value="Genomic_DNA"/>
</dbReference>
<protein>
    <submittedName>
        <fullName evidence="9">Branched-chain amino acid permease</fullName>
    </submittedName>
</protein>
<dbReference type="KEGG" id="tho:SP60_03490"/>
<dbReference type="PANTHER" id="PTHR34979">
    <property type="entry name" value="INNER MEMBRANE PROTEIN YGAZ"/>
    <property type="match status" value="1"/>
</dbReference>
<name>A0A0M4PMT4_9GAMM</name>
<keyword evidence="6 8" id="KW-1133">Transmembrane helix</keyword>
<dbReference type="InterPro" id="IPR011606">
    <property type="entry name" value="Brnchd-chn_aa_trnsp_permease"/>
</dbReference>
<feature type="transmembrane region" description="Helical" evidence="8">
    <location>
        <begin position="43"/>
        <end position="73"/>
    </location>
</feature>
<organism evidence="9 10">
    <name type="scientific">Candidatus Thioglobus autotrophicus</name>
    <dbReference type="NCBI Taxonomy" id="1705394"/>
    <lineage>
        <taxon>Bacteria</taxon>
        <taxon>Pseudomonadati</taxon>
        <taxon>Pseudomonadota</taxon>
        <taxon>Gammaproteobacteria</taxon>
        <taxon>Candidatus Pseudothioglobaceae</taxon>
        <taxon>Candidatus Thioglobus</taxon>
    </lineage>
</organism>
<keyword evidence="10" id="KW-1185">Reference proteome</keyword>
<keyword evidence="3" id="KW-0813">Transport</keyword>
<evidence type="ECO:0000256" key="7">
    <source>
        <dbReference type="ARBA" id="ARBA00023136"/>
    </source>
</evidence>
<keyword evidence="4" id="KW-1003">Cell membrane</keyword>
<dbReference type="STRING" id="1705394.SP60_03490"/>
<dbReference type="RefSeq" id="WP_082319635.1">
    <property type="nucleotide sequence ID" value="NZ_CP010552.1"/>
</dbReference>
<feature type="transmembrane region" description="Helical" evidence="8">
    <location>
        <begin position="202"/>
        <end position="218"/>
    </location>
</feature>
<dbReference type="AlphaFoldDB" id="A0A0M4PMT4"/>
<evidence type="ECO:0000256" key="3">
    <source>
        <dbReference type="ARBA" id="ARBA00022448"/>
    </source>
</evidence>
<comment type="similarity">
    <text evidence="2">Belongs to the AzlC family.</text>
</comment>
<feature type="transmembrane region" description="Helical" evidence="8">
    <location>
        <begin position="12"/>
        <end position="37"/>
    </location>
</feature>
<proteinExistence type="inferred from homology"/>
<evidence type="ECO:0000256" key="8">
    <source>
        <dbReference type="SAM" id="Phobius"/>
    </source>
</evidence>
<sequence length="224" mass="25131">MNQQIFKSSLPVLFGYMPLGVAFGILFNDLGYAWYFATLMAVFVYAGAAQFMVIGLLAAGAGLFEIFIATFLLNSRHIFYGLSMLKKFGDWNLKKIYLAFGLTDETYSLVTTIESPHGIQPIDYYFSITALNHSYWVIGCTLGAWIGASIQINTQGMDFALTALFVVLLIEQWKKIKEPLPFIVAIFSSLLAIYFFSEQMLLLSIVLSIALLITIKLSQKDTYE</sequence>
<evidence type="ECO:0000256" key="4">
    <source>
        <dbReference type="ARBA" id="ARBA00022475"/>
    </source>
</evidence>
<evidence type="ECO:0000256" key="5">
    <source>
        <dbReference type="ARBA" id="ARBA00022692"/>
    </source>
</evidence>
<dbReference type="Pfam" id="PF03591">
    <property type="entry name" value="AzlC"/>
    <property type="match status" value="1"/>
</dbReference>
<evidence type="ECO:0000256" key="2">
    <source>
        <dbReference type="ARBA" id="ARBA00010735"/>
    </source>
</evidence>
<keyword evidence="5 8" id="KW-0812">Transmembrane</keyword>
<evidence type="ECO:0000313" key="9">
    <source>
        <dbReference type="EMBL" id="ALE52367.1"/>
    </source>
</evidence>
<dbReference type="GO" id="GO:0005886">
    <property type="term" value="C:plasma membrane"/>
    <property type="evidence" value="ECO:0007669"/>
    <property type="project" value="UniProtKB-SubCell"/>
</dbReference>
<evidence type="ECO:0000256" key="6">
    <source>
        <dbReference type="ARBA" id="ARBA00022989"/>
    </source>
</evidence>
<evidence type="ECO:0000313" key="10">
    <source>
        <dbReference type="Proteomes" id="UP000058020"/>
    </source>
</evidence>
<dbReference type="OrthoDB" id="3177005at2"/>
<gene>
    <name evidence="9" type="ORF">SP60_03490</name>
</gene>
<dbReference type="PATRIC" id="fig|1705394.5.peg.705"/>
<dbReference type="Proteomes" id="UP000058020">
    <property type="component" value="Chromosome"/>
</dbReference>
<comment type="subcellular location">
    <subcellularLocation>
        <location evidence="1">Cell membrane</location>
        <topology evidence="1">Multi-pass membrane protein</topology>
    </subcellularLocation>
</comment>
<keyword evidence="7 8" id="KW-0472">Membrane</keyword>
<feature type="transmembrane region" description="Helical" evidence="8">
    <location>
        <begin position="124"/>
        <end position="146"/>
    </location>
</feature>